<evidence type="ECO:0000313" key="2">
    <source>
        <dbReference type="WBParaSite" id="ALUE_0001112501-mRNA-1"/>
    </source>
</evidence>
<organism evidence="1 2">
    <name type="scientific">Ascaris lumbricoides</name>
    <name type="common">Giant roundworm</name>
    <dbReference type="NCBI Taxonomy" id="6252"/>
    <lineage>
        <taxon>Eukaryota</taxon>
        <taxon>Metazoa</taxon>
        <taxon>Ecdysozoa</taxon>
        <taxon>Nematoda</taxon>
        <taxon>Chromadorea</taxon>
        <taxon>Rhabditida</taxon>
        <taxon>Spirurina</taxon>
        <taxon>Ascaridomorpha</taxon>
        <taxon>Ascaridoidea</taxon>
        <taxon>Ascarididae</taxon>
        <taxon>Ascaris</taxon>
    </lineage>
</organism>
<evidence type="ECO:0000313" key="1">
    <source>
        <dbReference type="Proteomes" id="UP000036681"/>
    </source>
</evidence>
<sequence>MCTKTSPERESTTKAGTIGTRRLAVKGTRASSIAIRSSTIPPPIASCITLTDLMASECPSLKVTVAADSRRSMKRHPFKCL</sequence>
<accession>A0A0M3I3C4</accession>
<dbReference type="Proteomes" id="UP000036681">
    <property type="component" value="Unplaced"/>
</dbReference>
<reference evidence="2" key="1">
    <citation type="submission" date="2017-02" db="UniProtKB">
        <authorList>
            <consortium name="WormBaseParasite"/>
        </authorList>
    </citation>
    <scope>IDENTIFICATION</scope>
</reference>
<dbReference type="AlphaFoldDB" id="A0A0M3I3C4"/>
<proteinExistence type="predicted"/>
<keyword evidence="1" id="KW-1185">Reference proteome</keyword>
<dbReference type="WBParaSite" id="ALUE_0001112501-mRNA-1">
    <property type="protein sequence ID" value="ALUE_0001112501-mRNA-1"/>
    <property type="gene ID" value="ALUE_0001112501"/>
</dbReference>
<name>A0A0M3I3C4_ASCLU</name>
<protein>
    <submittedName>
        <fullName evidence="2">Uncharacterized protein</fullName>
    </submittedName>
</protein>